<dbReference type="PANTHER" id="PTHR42781">
    <property type="entry name" value="SPERMIDINE/PUTRESCINE IMPORT ATP-BINDING PROTEIN POTA"/>
    <property type="match status" value="1"/>
</dbReference>
<organism evidence="5 6">
    <name type="scientific">Geotalea daltonii (strain DSM 22248 / JCM 15807 / FRC-32)</name>
    <name type="common">Geobacter daltonii</name>
    <dbReference type="NCBI Taxonomy" id="316067"/>
    <lineage>
        <taxon>Bacteria</taxon>
        <taxon>Pseudomonadati</taxon>
        <taxon>Thermodesulfobacteriota</taxon>
        <taxon>Desulfuromonadia</taxon>
        <taxon>Geobacterales</taxon>
        <taxon>Geobacteraceae</taxon>
        <taxon>Geotalea</taxon>
    </lineage>
</organism>
<dbReference type="OrthoDB" id="9809450at2"/>
<evidence type="ECO:0000259" key="4">
    <source>
        <dbReference type="PROSITE" id="PS50893"/>
    </source>
</evidence>
<dbReference type="PANTHER" id="PTHR42781:SF4">
    <property type="entry name" value="SPERMIDINE_PUTRESCINE IMPORT ATP-BINDING PROTEIN POTA"/>
    <property type="match status" value="1"/>
</dbReference>
<dbReference type="InterPro" id="IPR015856">
    <property type="entry name" value="ABC_transpr_CbiO/EcfA_su"/>
</dbReference>
<keyword evidence="1" id="KW-0813">Transport</keyword>
<feature type="domain" description="ABC transporter" evidence="4">
    <location>
        <begin position="5"/>
        <end position="225"/>
    </location>
</feature>
<dbReference type="eggNOG" id="COG1122">
    <property type="taxonomic scope" value="Bacteria"/>
</dbReference>
<dbReference type="InterPro" id="IPR050093">
    <property type="entry name" value="ABC_SmlMolc_Importer"/>
</dbReference>
<dbReference type="InterPro" id="IPR003439">
    <property type="entry name" value="ABC_transporter-like_ATP-bd"/>
</dbReference>
<gene>
    <name evidence="5" type="primary">tupC-2</name>
    <name evidence="5" type="ordered locus">Geob_1628</name>
</gene>
<dbReference type="InterPro" id="IPR027417">
    <property type="entry name" value="P-loop_NTPase"/>
</dbReference>
<dbReference type="AlphaFoldDB" id="B9M605"/>
<dbReference type="Proteomes" id="UP000007721">
    <property type="component" value="Chromosome"/>
</dbReference>
<dbReference type="InterPro" id="IPR003593">
    <property type="entry name" value="AAA+_ATPase"/>
</dbReference>
<dbReference type="SMART" id="SM00382">
    <property type="entry name" value="AAA"/>
    <property type="match status" value="1"/>
</dbReference>
<evidence type="ECO:0000313" key="6">
    <source>
        <dbReference type="Proteomes" id="UP000007721"/>
    </source>
</evidence>
<dbReference type="EMBL" id="CP001390">
    <property type="protein sequence ID" value="ACM19986.1"/>
    <property type="molecule type" value="Genomic_DNA"/>
</dbReference>
<sequence>MNTLFTLRSIRKFYRNNIVLDLDHLDIHQGRCYLLTGQNGAGKSTLLNILAFLSPPTSGDISFEGHGVDWKSRTLLACRQKVTLLHQSPYLFAGTVFANVAYGLNARKIPHGLQQQLVDEALDSVGLSGFQARPVLDLSGGEAQRVAMARALILKPLVLLLDEPFSSVDRKTAEMMENILASLPQGGTTVIMATHEPPREPLLFAESIHLVQGRLAGSPQVNCLTAA</sequence>
<dbReference type="PROSITE" id="PS00211">
    <property type="entry name" value="ABC_TRANSPORTER_1"/>
    <property type="match status" value="1"/>
</dbReference>
<protein>
    <submittedName>
        <fullName evidence="5">Tungstate ABC transporter, ATP-binding protein</fullName>
    </submittedName>
</protein>
<accession>B9M605</accession>
<dbReference type="GO" id="GO:0016020">
    <property type="term" value="C:membrane"/>
    <property type="evidence" value="ECO:0007669"/>
    <property type="project" value="InterPro"/>
</dbReference>
<reference evidence="5 6" key="1">
    <citation type="submission" date="2009-01" db="EMBL/GenBank/DDBJ databases">
        <title>Complete sequence of Geobacter sp. FRC-32.</title>
        <authorList>
            <consortium name="US DOE Joint Genome Institute"/>
            <person name="Lucas S."/>
            <person name="Copeland A."/>
            <person name="Lapidus A."/>
            <person name="Glavina del Rio T."/>
            <person name="Dalin E."/>
            <person name="Tice H."/>
            <person name="Bruce D."/>
            <person name="Goodwin L."/>
            <person name="Pitluck S."/>
            <person name="Saunders E."/>
            <person name="Brettin T."/>
            <person name="Detter J.C."/>
            <person name="Han C."/>
            <person name="Larimer F."/>
            <person name="Land M."/>
            <person name="Hauser L."/>
            <person name="Kyrpides N."/>
            <person name="Ovchinnikova G."/>
            <person name="Kostka J."/>
            <person name="Richardson P."/>
        </authorList>
    </citation>
    <scope>NUCLEOTIDE SEQUENCE [LARGE SCALE GENOMIC DNA]</scope>
    <source>
        <strain evidence="6">DSM 22248 / JCM 15807 / FRC-32</strain>
    </source>
</reference>
<dbReference type="Gene3D" id="3.40.50.300">
    <property type="entry name" value="P-loop containing nucleotide triphosphate hydrolases"/>
    <property type="match status" value="1"/>
</dbReference>
<dbReference type="InterPro" id="IPR017871">
    <property type="entry name" value="ABC_transporter-like_CS"/>
</dbReference>
<evidence type="ECO:0000313" key="5">
    <source>
        <dbReference type="EMBL" id="ACM19986.1"/>
    </source>
</evidence>
<dbReference type="PROSITE" id="PS50893">
    <property type="entry name" value="ABC_TRANSPORTER_2"/>
    <property type="match status" value="1"/>
</dbReference>
<evidence type="ECO:0000256" key="2">
    <source>
        <dbReference type="ARBA" id="ARBA00022741"/>
    </source>
</evidence>
<evidence type="ECO:0000256" key="1">
    <source>
        <dbReference type="ARBA" id="ARBA00022448"/>
    </source>
</evidence>
<dbReference type="CDD" id="cd03225">
    <property type="entry name" value="ABC_cobalt_CbiO_domain1"/>
    <property type="match status" value="1"/>
</dbReference>
<evidence type="ECO:0000256" key="3">
    <source>
        <dbReference type="ARBA" id="ARBA00022840"/>
    </source>
</evidence>
<keyword evidence="6" id="KW-1185">Reference proteome</keyword>
<dbReference type="RefSeq" id="WP_012646715.1">
    <property type="nucleotide sequence ID" value="NC_011979.1"/>
</dbReference>
<dbReference type="STRING" id="316067.Geob_1628"/>
<dbReference type="GO" id="GO:0016887">
    <property type="term" value="F:ATP hydrolysis activity"/>
    <property type="evidence" value="ECO:0007669"/>
    <property type="project" value="InterPro"/>
</dbReference>
<name>B9M605_GEODF</name>
<dbReference type="GO" id="GO:0055085">
    <property type="term" value="P:transmembrane transport"/>
    <property type="evidence" value="ECO:0007669"/>
    <property type="project" value="InterPro"/>
</dbReference>
<keyword evidence="3 5" id="KW-0067">ATP-binding</keyword>
<dbReference type="KEGG" id="geo:Geob_1628"/>
<dbReference type="Pfam" id="PF00005">
    <property type="entry name" value="ABC_tran"/>
    <property type="match status" value="1"/>
</dbReference>
<dbReference type="HOGENOM" id="CLU_000604_1_22_7"/>
<proteinExistence type="predicted"/>
<dbReference type="GO" id="GO:0005524">
    <property type="term" value="F:ATP binding"/>
    <property type="evidence" value="ECO:0007669"/>
    <property type="project" value="UniProtKB-KW"/>
</dbReference>
<dbReference type="SUPFAM" id="SSF52540">
    <property type="entry name" value="P-loop containing nucleoside triphosphate hydrolases"/>
    <property type="match status" value="1"/>
</dbReference>
<keyword evidence="2" id="KW-0547">Nucleotide-binding</keyword>